<proteinExistence type="predicted"/>
<dbReference type="GO" id="GO:0000162">
    <property type="term" value="P:L-tryptophan biosynthetic process"/>
    <property type="evidence" value="ECO:0007669"/>
    <property type="project" value="TreeGrafter"/>
</dbReference>
<dbReference type="Pfam" id="PF00425">
    <property type="entry name" value="Chorismate_bind"/>
    <property type="match status" value="1"/>
</dbReference>
<protein>
    <recommendedName>
        <fullName evidence="2">Chorismate-utilising enzyme C-terminal domain-containing protein</fullName>
    </recommendedName>
</protein>
<dbReference type="PANTHER" id="PTHR11236:SF18">
    <property type="entry name" value="AMINODEOXYCHORISMATE SYNTHASE"/>
    <property type="match status" value="1"/>
</dbReference>
<dbReference type="InterPro" id="IPR005801">
    <property type="entry name" value="ADC_synthase"/>
</dbReference>
<dbReference type="InterPro" id="IPR019999">
    <property type="entry name" value="Anth_synth_I-like"/>
</dbReference>
<feature type="domain" description="Chorismate-utilising enzyme C-terminal" evidence="2">
    <location>
        <begin position="1"/>
        <end position="77"/>
    </location>
</feature>
<name>A0A7S2TZ06_9EUKA</name>
<evidence type="ECO:0000313" key="3">
    <source>
        <dbReference type="EMBL" id="CAD9772854.1"/>
    </source>
</evidence>
<gene>
    <name evidence="3" type="ORF">LSP00402_LOCUS16845</name>
</gene>
<dbReference type="InterPro" id="IPR015890">
    <property type="entry name" value="Chorismate_C"/>
</dbReference>
<evidence type="ECO:0000259" key="2">
    <source>
        <dbReference type="Pfam" id="PF00425"/>
    </source>
</evidence>
<dbReference type="GO" id="GO:0005737">
    <property type="term" value="C:cytoplasm"/>
    <property type="evidence" value="ECO:0007669"/>
    <property type="project" value="TreeGrafter"/>
</dbReference>
<feature type="region of interest" description="Disordered" evidence="1">
    <location>
        <begin position="93"/>
        <end position="116"/>
    </location>
</feature>
<dbReference type="EMBL" id="HBHP01027201">
    <property type="protein sequence ID" value="CAD9772854.1"/>
    <property type="molecule type" value="Transcribed_RNA"/>
</dbReference>
<dbReference type="GO" id="GO:0046820">
    <property type="term" value="F:4-amino-4-deoxychorismate synthase activity"/>
    <property type="evidence" value="ECO:0007669"/>
    <property type="project" value="TreeGrafter"/>
</dbReference>
<feature type="compositionally biased region" description="Basic and acidic residues" evidence="1">
    <location>
        <begin position="93"/>
        <end position="103"/>
    </location>
</feature>
<dbReference type="PANTHER" id="PTHR11236">
    <property type="entry name" value="AMINOBENZOATE/ANTHRANILATE SYNTHASE"/>
    <property type="match status" value="1"/>
</dbReference>
<organism evidence="3">
    <name type="scientific">Lotharella oceanica</name>
    <dbReference type="NCBI Taxonomy" id="641309"/>
    <lineage>
        <taxon>Eukaryota</taxon>
        <taxon>Sar</taxon>
        <taxon>Rhizaria</taxon>
        <taxon>Cercozoa</taxon>
        <taxon>Chlorarachniophyceae</taxon>
        <taxon>Lotharella</taxon>
    </lineage>
</organism>
<dbReference type="GO" id="GO:0008153">
    <property type="term" value="P:4-aminobenzoate biosynthetic process"/>
    <property type="evidence" value="ECO:0007669"/>
    <property type="project" value="TreeGrafter"/>
</dbReference>
<dbReference type="Gene3D" id="3.60.120.10">
    <property type="entry name" value="Anthranilate synthase"/>
    <property type="match status" value="1"/>
</dbReference>
<dbReference type="SUPFAM" id="SSF56322">
    <property type="entry name" value="ADC synthase"/>
    <property type="match status" value="1"/>
</dbReference>
<evidence type="ECO:0000256" key="1">
    <source>
        <dbReference type="SAM" id="MobiDB-lite"/>
    </source>
</evidence>
<dbReference type="PRINTS" id="PR00095">
    <property type="entry name" value="ANTSNTHASEI"/>
</dbReference>
<dbReference type="AlphaFoldDB" id="A0A7S2TZ06"/>
<reference evidence="3" key="1">
    <citation type="submission" date="2021-01" db="EMBL/GenBank/DDBJ databases">
        <authorList>
            <person name="Corre E."/>
            <person name="Pelletier E."/>
            <person name="Niang G."/>
            <person name="Scheremetjew M."/>
            <person name="Finn R."/>
            <person name="Kale V."/>
            <person name="Holt S."/>
            <person name="Cochrane G."/>
            <person name="Meng A."/>
            <person name="Brown T."/>
            <person name="Cohen L."/>
        </authorList>
    </citation>
    <scope>NUCLEOTIDE SEQUENCE</scope>
    <source>
        <strain evidence="3">CCMP622</strain>
    </source>
</reference>
<accession>A0A7S2TZ06</accession>
<sequence>MTGAPKRRSVELLETLEGGRRGIYSGCVGFFGNSGAVDLNVVIRTLIWTPEMLTLGTGGAIVYMSDAEEEHVEMLLKTRAIFEALSIYDRRTARDNRDKDNQTSRKGHEKKGTVEN</sequence>